<protein>
    <recommendedName>
        <fullName evidence="1">diguanylate cyclase</fullName>
        <ecNumber evidence="1">2.7.7.65</ecNumber>
    </recommendedName>
</protein>
<evidence type="ECO:0000259" key="3">
    <source>
        <dbReference type="PROSITE" id="PS50887"/>
    </source>
</evidence>
<feature type="domain" description="GGDEF" evidence="3">
    <location>
        <begin position="87"/>
        <end position="218"/>
    </location>
</feature>
<dbReference type="InterPro" id="IPR029787">
    <property type="entry name" value="Nucleotide_cyclase"/>
</dbReference>
<keyword evidence="5" id="KW-1185">Reference proteome</keyword>
<dbReference type="Proteomes" id="UP000760472">
    <property type="component" value="Unassembled WGS sequence"/>
</dbReference>
<evidence type="ECO:0000313" key="4">
    <source>
        <dbReference type="EMBL" id="MBN0988716.1"/>
    </source>
</evidence>
<proteinExistence type="predicted"/>
<keyword evidence="2" id="KW-0175">Coiled coil</keyword>
<sequence>MLLAAQITDLALLIHTLLNKGKFGGGNSLDNLKQQNRQLIAENEALKHALESEKNRACRDSLTGIANRRAYEQRLEAEINHSNRSDRPFSLLVWDIDNFKQINDRFGHQIGDQILIACAQELHNQVRSCDFTARFGGEEFVSIIPDCPLSQACNIAESLRSRIAELAIATSRGGIHVTLSCGIAEFTPNSDADELFNRADRALYHAKKHGKNRISSMG</sequence>
<dbReference type="InterPro" id="IPR043128">
    <property type="entry name" value="Rev_trsase/Diguanyl_cyclase"/>
</dbReference>
<dbReference type="SMART" id="SM00267">
    <property type="entry name" value="GGDEF"/>
    <property type="match status" value="1"/>
</dbReference>
<dbReference type="PROSITE" id="PS50887">
    <property type="entry name" value="GGDEF"/>
    <property type="match status" value="1"/>
</dbReference>
<dbReference type="InterPro" id="IPR000160">
    <property type="entry name" value="GGDEF_dom"/>
</dbReference>
<evidence type="ECO:0000256" key="1">
    <source>
        <dbReference type="ARBA" id="ARBA00012528"/>
    </source>
</evidence>
<evidence type="ECO:0000313" key="5">
    <source>
        <dbReference type="Proteomes" id="UP000760472"/>
    </source>
</evidence>
<dbReference type="Gene3D" id="3.30.70.270">
    <property type="match status" value="1"/>
</dbReference>
<reference evidence="4 5" key="1">
    <citation type="submission" date="2021-02" db="EMBL/GenBank/DDBJ databases">
        <title>A novel species of genus Amphritea isolated from a fishpond in China.</title>
        <authorList>
            <person name="Lu H."/>
        </authorList>
    </citation>
    <scope>NUCLEOTIDE SEQUENCE [LARGE SCALE GENOMIC DNA]</scope>
    <source>
        <strain evidence="4 5">RP18W</strain>
    </source>
</reference>
<dbReference type="EMBL" id="JAFFZP010000026">
    <property type="protein sequence ID" value="MBN0988716.1"/>
    <property type="molecule type" value="Genomic_DNA"/>
</dbReference>
<feature type="coiled-coil region" evidence="2">
    <location>
        <begin position="29"/>
        <end position="56"/>
    </location>
</feature>
<gene>
    <name evidence="4" type="ORF">JW498_15205</name>
</gene>
<name>A0ABS2WAU8_9GAMM</name>
<dbReference type="PANTHER" id="PTHR45138:SF24">
    <property type="entry name" value="DIGUANYLATE CYCLASE DGCC-RELATED"/>
    <property type="match status" value="1"/>
</dbReference>
<organism evidence="4 5">
    <name type="scientific">Amphritea pacifica</name>
    <dbReference type="NCBI Taxonomy" id="2811233"/>
    <lineage>
        <taxon>Bacteria</taxon>
        <taxon>Pseudomonadati</taxon>
        <taxon>Pseudomonadota</taxon>
        <taxon>Gammaproteobacteria</taxon>
        <taxon>Oceanospirillales</taxon>
        <taxon>Oceanospirillaceae</taxon>
        <taxon>Amphritea</taxon>
    </lineage>
</organism>
<dbReference type="CDD" id="cd01949">
    <property type="entry name" value="GGDEF"/>
    <property type="match status" value="1"/>
</dbReference>
<accession>A0ABS2WAU8</accession>
<dbReference type="PANTHER" id="PTHR45138">
    <property type="entry name" value="REGULATORY COMPONENTS OF SENSORY TRANSDUCTION SYSTEM"/>
    <property type="match status" value="1"/>
</dbReference>
<dbReference type="InterPro" id="IPR050469">
    <property type="entry name" value="Diguanylate_Cyclase"/>
</dbReference>
<dbReference type="Pfam" id="PF00990">
    <property type="entry name" value="GGDEF"/>
    <property type="match status" value="1"/>
</dbReference>
<comment type="caution">
    <text evidence="4">The sequence shown here is derived from an EMBL/GenBank/DDBJ whole genome shotgun (WGS) entry which is preliminary data.</text>
</comment>
<dbReference type="NCBIfam" id="TIGR00254">
    <property type="entry name" value="GGDEF"/>
    <property type="match status" value="1"/>
</dbReference>
<dbReference type="RefSeq" id="WP_205213977.1">
    <property type="nucleotide sequence ID" value="NZ_JAFFZP010000026.1"/>
</dbReference>
<dbReference type="EC" id="2.7.7.65" evidence="1"/>
<dbReference type="SUPFAM" id="SSF55073">
    <property type="entry name" value="Nucleotide cyclase"/>
    <property type="match status" value="1"/>
</dbReference>
<evidence type="ECO:0000256" key="2">
    <source>
        <dbReference type="SAM" id="Coils"/>
    </source>
</evidence>